<proteinExistence type="predicted"/>
<organism evidence="2 3">
    <name type="scientific">Cylindrotheca closterium</name>
    <dbReference type="NCBI Taxonomy" id="2856"/>
    <lineage>
        <taxon>Eukaryota</taxon>
        <taxon>Sar</taxon>
        <taxon>Stramenopiles</taxon>
        <taxon>Ochrophyta</taxon>
        <taxon>Bacillariophyta</taxon>
        <taxon>Bacillariophyceae</taxon>
        <taxon>Bacillariophycidae</taxon>
        <taxon>Bacillariales</taxon>
        <taxon>Bacillariaceae</taxon>
        <taxon>Cylindrotheca</taxon>
    </lineage>
</organism>
<evidence type="ECO:0000313" key="3">
    <source>
        <dbReference type="Proteomes" id="UP001295423"/>
    </source>
</evidence>
<accession>A0AAD2PY58</accession>
<dbReference type="Proteomes" id="UP001295423">
    <property type="component" value="Unassembled WGS sequence"/>
</dbReference>
<reference evidence="2" key="1">
    <citation type="submission" date="2023-08" db="EMBL/GenBank/DDBJ databases">
        <authorList>
            <person name="Audoor S."/>
            <person name="Bilcke G."/>
        </authorList>
    </citation>
    <scope>NUCLEOTIDE SEQUENCE</scope>
</reference>
<dbReference type="AlphaFoldDB" id="A0AAD2PY58"/>
<sequence>MNDEEQDWDSLEYVDCNSLEHAPPTSTPTTAPVSILRPARKDWKSPRTTNRVSFTLTNQRRNFMPDPEDIQSRKNRIRDIYSQIRYHGLCKYFEERVLPQLRSTVMAKRKAKRKAKKKVHRKIDFKPTLPVITEDPEEEDKNHFDSSLDAGLIDEDIDSEGPSFALALENHHQMLRTTVLPDMLSNIPVPMDLDDDDNVEPNDMQDEAPRLSLKRTATCSLVSSRPTKRRKLNSSTVPTSATEWAKRINERFTPLLPVIIEDPEEEDIIMSTFDLSLDAGLIDDNSDSDVASFAKGDDEVFFPMNDEEQDWDSLEYVDCNSLEHAPPTSTPTTAPVSILRPARKDWKSPRTTNRVSFTLTNQRRNFMPDPEDIQSRKNRIRDIYSQIRYHGLCKYFEERVLPQLRSTVMAKRKAKRKAKKKVHRKIDFKPTLPVITEDPEEEDKNHFDSSLDAGLIDEDIDSEGPSFALALENHHQMLRTTVLPDMLSNIPVPMDLDDDDNVEPNDMQDEAPRLSLKRTATCSLVSSRPTKRRKLNSSTVPTSATEWAKRINERFTPLLPVIFEDPEEEEEQDNFSDIESSLDAGLIDDGIDSTEDPLEDTIIDDDIPAPPPEDSDIAATIDIPPDGMGSGWTESGKRYSLRRAKLLIPHAEDTFTEALGSGMTEQGRRYSRRVANRRNGAN</sequence>
<comment type="caution">
    <text evidence="2">The sequence shown here is derived from an EMBL/GenBank/DDBJ whole genome shotgun (WGS) entry which is preliminary data.</text>
</comment>
<protein>
    <submittedName>
        <fullName evidence="2">Uncharacterized protein</fullName>
    </submittedName>
</protein>
<evidence type="ECO:0000313" key="2">
    <source>
        <dbReference type="EMBL" id="CAJ1970148.1"/>
    </source>
</evidence>
<feature type="region of interest" description="Disordered" evidence="1">
    <location>
        <begin position="660"/>
        <end position="682"/>
    </location>
</feature>
<dbReference type="EMBL" id="CAKOGP040002469">
    <property type="protein sequence ID" value="CAJ1970148.1"/>
    <property type="molecule type" value="Genomic_DNA"/>
</dbReference>
<keyword evidence="3" id="KW-1185">Reference proteome</keyword>
<evidence type="ECO:0000256" key="1">
    <source>
        <dbReference type="SAM" id="MobiDB-lite"/>
    </source>
</evidence>
<name>A0AAD2PY58_9STRA</name>
<gene>
    <name evidence="2" type="ORF">CYCCA115_LOCUS24171</name>
</gene>